<name>A0A2Z2NX75_9GAMM</name>
<dbReference type="KEGG" id="gai:IMCC3135_29495"/>
<dbReference type="PROSITE" id="PS50914">
    <property type="entry name" value="BON"/>
    <property type="match status" value="1"/>
</dbReference>
<evidence type="ECO:0000259" key="1">
    <source>
        <dbReference type="PROSITE" id="PS50914"/>
    </source>
</evidence>
<feature type="domain" description="BON" evidence="1">
    <location>
        <begin position="29"/>
        <end position="98"/>
    </location>
</feature>
<dbReference type="Pfam" id="PF04972">
    <property type="entry name" value="BON"/>
    <property type="match status" value="1"/>
</dbReference>
<dbReference type="EMBL" id="CP018632">
    <property type="protein sequence ID" value="ASJ75949.1"/>
    <property type="molecule type" value="Genomic_DNA"/>
</dbReference>
<dbReference type="InterPro" id="IPR007055">
    <property type="entry name" value="BON_dom"/>
</dbReference>
<gene>
    <name evidence="2" type="ORF">IMCC3135_29495</name>
</gene>
<evidence type="ECO:0000313" key="2">
    <source>
        <dbReference type="EMBL" id="ASJ75949.1"/>
    </source>
</evidence>
<reference evidence="2 3" key="1">
    <citation type="submission" date="2016-12" db="EMBL/GenBank/DDBJ databases">
        <authorList>
            <person name="Song W.-J."/>
            <person name="Kurnit D.M."/>
        </authorList>
    </citation>
    <scope>NUCLEOTIDE SEQUENCE [LARGE SCALE GENOMIC DNA]</scope>
    <source>
        <strain evidence="2 3">IMCC3135</strain>
    </source>
</reference>
<protein>
    <recommendedName>
        <fullName evidence="1">BON domain-containing protein</fullName>
    </recommendedName>
</protein>
<dbReference type="Gene3D" id="3.30.1340.30">
    <property type="match status" value="1"/>
</dbReference>
<accession>A0A2Z2NX75</accession>
<keyword evidence="3" id="KW-1185">Reference proteome</keyword>
<dbReference type="AlphaFoldDB" id="A0A2Z2NX75"/>
<sequence length="98" mass="10531">MVSGALLVGGCAFDGEPLIKEDLYTTVDDTTELSVKVKQALKRAPQTAVNNIMVTTVSDDSVKLSGYVLDDATLYEAERVAGQVPGVRFVVNSLNVRR</sequence>
<evidence type="ECO:0000313" key="3">
    <source>
        <dbReference type="Proteomes" id="UP000250079"/>
    </source>
</evidence>
<organism evidence="2 3">
    <name type="scientific">Granulosicoccus antarcticus IMCC3135</name>
    <dbReference type="NCBI Taxonomy" id="1192854"/>
    <lineage>
        <taxon>Bacteria</taxon>
        <taxon>Pseudomonadati</taxon>
        <taxon>Pseudomonadota</taxon>
        <taxon>Gammaproteobacteria</taxon>
        <taxon>Chromatiales</taxon>
        <taxon>Granulosicoccaceae</taxon>
        <taxon>Granulosicoccus</taxon>
    </lineage>
</organism>
<proteinExistence type="predicted"/>
<dbReference type="Proteomes" id="UP000250079">
    <property type="component" value="Chromosome"/>
</dbReference>